<protein>
    <recommendedName>
        <fullName evidence="5">Attachment p12 family protein</fullName>
    </recommendedName>
</protein>
<name>A0A4V3BX42_9BACT</name>
<sequence length="67" mass="7429">MAQEIITYVILLTTFGYVVFRIYKTIEKLQSPKDKDSANKCGSCGTGCSLKDLPTKNPECPPGHQYS</sequence>
<proteinExistence type="predicted"/>
<evidence type="ECO:0000313" key="4">
    <source>
        <dbReference type="Proteomes" id="UP000294848"/>
    </source>
</evidence>
<organism evidence="3 4">
    <name type="scientific">Sunxiuqinia elliptica</name>
    <dbReference type="NCBI Taxonomy" id="655355"/>
    <lineage>
        <taxon>Bacteria</taxon>
        <taxon>Pseudomonadati</taxon>
        <taxon>Bacteroidota</taxon>
        <taxon>Bacteroidia</taxon>
        <taxon>Marinilabiliales</taxon>
        <taxon>Prolixibacteraceae</taxon>
        <taxon>Sunxiuqinia</taxon>
    </lineage>
</organism>
<evidence type="ECO:0000256" key="1">
    <source>
        <dbReference type="SAM" id="MobiDB-lite"/>
    </source>
</evidence>
<feature type="region of interest" description="Disordered" evidence="1">
    <location>
        <begin position="31"/>
        <end position="67"/>
    </location>
</feature>
<evidence type="ECO:0000256" key="2">
    <source>
        <dbReference type="SAM" id="Phobius"/>
    </source>
</evidence>
<keyword evidence="2" id="KW-0812">Transmembrane</keyword>
<feature type="transmembrane region" description="Helical" evidence="2">
    <location>
        <begin position="6"/>
        <end position="23"/>
    </location>
</feature>
<evidence type="ECO:0000313" key="3">
    <source>
        <dbReference type="EMBL" id="TDN97118.1"/>
    </source>
</evidence>
<comment type="caution">
    <text evidence="3">The sequence shown here is derived from an EMBL/GenBank/DDBJ whole genome shotgun (WGS) entry which is preliminary data.</text>
</comment>
<gene>
    <name evidence="3" type="ORF">DET52_11034</name>
</gene>
<accession>A0A4V3BX42</accession>
<keyword evidence="2" id="KW-1133">Transmembrane helix</keyword>
<dbReference type="AlphaFoldDB" id="A0A4V3BX42"/>
<keyword evidence="2" id="KW-0472">Membrane</keyword>
<dbReference type="EMBL" id="SNWI01000010">
    <property type="protein sequence ID" value="TDN97118.1"/>
    <property type="molecule type" value="Genomic_DNA"/>
</dbReference>
<reference evidence="3 4" key="1">
    <citation type="submission" date="2019-03" db="EMBL/GenBank/DDBJ databases">
        <title>Freshwater and sediment microbial communities from various areas in North America, analyzing microbe dynamics in response to fracking.</title>
        <authorList>
            <person name="Lamendella R."/>
        </authorList>
    </citation>
    <scope>NUCLEOTIDE SEQUENCE [LARGE SCALE GENOMIC DNA]</scope>
    <source>
        <strain evidence="3 4">114D</strain>
    </source>
</reference>
<dbReference type="Proteomes" id="UP000294848">
    <property type="component" value="Unassembled WGS sequence"/>
</dbReference>
<evidence type="ECO:0008006" key="5">
    <source>
        <dbReference type="Google" id="ProtNLM"/>
    </source>
</evidence>